<dbReference type="GO" id="GO:0016491">
    <property type="term" value="F:oxidoreductase activity"/>
    <property type="evidence" value="ECO:0007669"/>
    <property type="project" value="InterPro"/>
</dbReference>
<comment type="caution">
    <text evidence="1">The sequence shown here is derived from an EMBL/GenBank/DDBJ whole genome shotgun (WGS) entry which is preliminary data.</text>
</comment>
<dbReference type="InterPro" id="IPR012348">
    <property type="entry name" value="RNR-like"/>
</dbReference>
<dbReference type="AlphaFoldDB" id="A0A8I1AXT4"/>
<evidence type="ECO:0000313" key="1">
    <source>
        <dbReference type="EMBL" id="MBH9697739.1"/>
    </source>
</evidence>
<gene>
    <name evidence="1" type="ORF">JAO13_14990</name>
</gene>
<dbReference type="SUPFAM" id="SSF47240">
    <property type="entry name" value="Ferritin-like"/>
    <property type="match status" value="1"/>
</dbReference>
<accession>A0A8I1AXT4</accession>
<sequence>MTTMLYPELFRSLEAVRWNMEKDIPWDKFDASLLTDEQAETIRMNAITEWSALPATEMFLRDNRHDSDFSAFMSVWFFEEQKHSLVLME</sequence>
<organism evidence="1 2">
    <name type="scientific">Burkholderia cepacia</name>
    <name type="common">Pseudomonas cepacia</name>
    <dbReference type="NCBI Taxonomy" id="292"/>
    <lineage>
        <taxon>Bacteria</taxon>
        <taxon>Pseudomonadati</taxon>
        <taxon>Pseudomonadota</taxon>
        <taxon>Betaproteobacteria</taxon>
        <taxon>Burkholderiales</taxon>
        <taxon>Burkholderiaceae</taxon>
        <taxon>Burkholderia</taxon>
        <taxon>Burkholderia cepacia complex</taxon>
    </lineage>
</organism>
<reference evidence="1" key="1">
    <citation type="submission" date="2020-12" db="EMBL/GenBank/DDBJ databases">
        <title>Burkholderia cepacia complex in Mexico.</title>
        <authorList>
            <person name="Estrada P."/>
        </authorList>
    </citation>
    <scope>NUCLEOTIDE SEQUENCE</scope>
    <source>
        <strain evidence="1">871</strain>
    </source>
</reference>
<protein>
    <submittedName>
        <fullName evidence="1">Ferritin-like domain-containing protein</fullName>
    </submittedName>
</protein>
<dbReference type="Proteomes" id="UP000645612">
    <property type="component" value="Unassembled WGS sequence"/>
</dbReference>
<evidence type="ECO:0000313" key="2">
    <source>
        <dbReference type="Proteomes" id="UP000645612"/>
    </source>
</evidence>
<dbReference type="InterPro" id="IPR009078">
    <property type="entry name" value="Ferritin-like_SF"/>
</dbReference>
<name>A0A8I1AXT4_BURCE</name>
<proteinExistence type="predicted"/>
<dbReference type="EMBL" id="JAEDXG010000013">
    <property type="protein sequence ID" value="MBH9697739.1"/>
    <property type="molecule type" value="Genomic_DNA"/>
</dbReference>
<dbReference type="Gene3D" id="1.10.620.20">
    <property type="entry name" value="Ribonucleotide Reductase, subunit A"/>
    <property type="match status" value="1"/>
</dbReference>
<feature type="non-terminal residue" evidence="1">
    <location>
        <position position="89"/>
    </location>
</feature>